<feature type="domain" description="OmpA-like" evidence="7">
    <location>
        <begin position="130"/>
        <end position="248"/>
    </location>
</feature>
<dbReference type="Pfam" id="PF02412">
    <property type="entry name" value="TSP_3"/>
    <property type="match status" value="2"/>
</dbReference>
<organism evidence="8 9">
    <name type="scientific">Geothermobacter hydrogeniphilus</name>
    <dbReference type="NCBI Taxonomy" id="1969733"/>
    <lineage>
        <taxon>Bacteria</taxon>
        <taxon>Pseudomonadati</taxon>
        <taxon>Thermodesulfobacteriota</taxon>
        <taxon>Desulfuromonadia</taxon>
        <taxon>Desulfuromonadales</taxon>
        <taxon>Geothermobacteraceae</taxon>
        <taxon>Geothermobacter</taxon>
    </lineage>
</organism>
<feature type="chain" id="PRO_5013094901" description="OmpA-like domain-containing protein" evidence="6">
    <location>
        <begin position="22"/>
        <end position="257"/>
    </location>
</feature>
<dbReference type="GO" id="GO:0009279">
    <property type="term" value="C:cell outer membrane"/>
    <property type="evidence" value="ECO:0007669"/>
    <property type="project" value="UniProtKB-SubCell"/>
</dbReference>
<keyword evidence="9" id="KW-1185">Reference proteome</keyword>
<evidence type="ECO:0000256" key="4">
    <source>
        <dbReference type="ARBA" id="ARBA00023237"/>
    </source>
</evidence>
<dbReference type="InterPro" id="IPR006665">
    <property type="entry name" value="OmpA-like"/>
</dbReference>
<dbReference type="InterPro" id="IPR006664">
    <property type="entry name" value="OMP_bac"/>
</dbReference>
<evidence type="ECO:0000256" key="5">
    <source>
        <dbReference type="PROSITE-ProRule" id="PRU00473"/>
    </source>
</evidence>
<comment type="subcellular location">
    <subcellularLocation>
        <location evidence="1">Cell outer membrane</location>
    </subcellularLocation>
</comment>
<evidence type="ECO:0000256" key="2">
    <source>
        <dbReference type="ARBA" id="ARBA00022729"/>
    </source>
</evidence>
<keyword evidence="3 5" id="KW-0472">Membrane</keyword>
<dbReference type="SUPFAM" id="SSF103088">
    <property type="entry name" value="OmpA-like"/>
    <property type="match status" value="1"/>
</dbReference>
<dbReference type="PANTHER" id="PTHR30329:SF21">
    <property type="entry name" value="LIPOPROTEIN YIAD-RELATED"/>
    <property type="match status" value="1"/>
</dbReference>
<keyword evidence="4" id="KW-0998">Cell outer membrane</keyword>
<dbReference type="Gene3D" id="3.30.1330.60">
    <property type="entry name" value="OmpA-like domain"/>
    <property type="match status" value="1"/>
</dbReference>
<evidence type="ECO:0000256" key="3">
    <source>
        <dbReference type="ARBA" id="ARBA00023136"/>
    </source>
</evidence>
<evidence type="ECO:0000313" key="8">
    <source>
        <dbReference type="EMBL" id="ORJ57118.1"/>
    </source>
</evidence>
<gene>
    <name evidence="8" type="ORF">B5V00_14385</name>
</gene>
<evidence type="ECO:0000256" key="1">
    <source>
        <dbReference type="ARBA" id="ARBA00004442"/>
    </source>
</evidence>
<evidence type="ECO:0000259" key="7">
    <source>
        <dbReference type="PROSITE" id="PS51123"/>
    </source>
</evidence>
<dbReference type="PROSITE" id="PS51123">
    <property type="entry name" value="OMPA_2"/>
    <property type="match status" value="1"/>
</dbReference>
<dbReference type="Proteomes" id="UP000193136">
    <property type="component" value="Unassembled WGS sequence"/>
</dbReference>
<accession>A0A1X0XWA2</accession>
<dbReference type="PRINTS" id="PR01021">
    <property type="entry name" value="OMPADOMAIN"/>
</dbReference>
<name>A0A1X0XWA2_9BACT</name>
<dbReference type="PANTHER" id="PTHR30329">
    <property type="entry name" value="STATOR ELEMENT OF FLAGELLAR MOTOR COMPLEX"/>
    <property type="match status" value="1"/>
</dbReference>
<evidence type="ECO:0000313" key="9">
    <source>
        <dbReference type="Proteomes" id="UP000193136"/>
    </source>
</evidence>
<dbReference type="Pfam" id="PF00691">
    <property type="entry name" value="OmpA"/>
    <property type="match status" value="1"/>
</dbReference>
<dbReference type="STRING" id="1969733.B5V00_14385"/>
<dbReference type="GO" id="GO:0007155">
    <property type="term" value="P:cell adhesion"/>
    <property type="evidence" value="ECO:0007669"/>
    <property type="project" value="InterPro"/>
</dbReference>
<dbReference type="OrthoDB" id="5482786at2"/>
<dbReference type="PROSITE" id="PS51257">
    <property type="entry name" value="PROKAR_LIPOPROTEIN"/>
    <property type="match status" value="1"/>
</dbReference>
<dbReference type="InterPro" id="IPR036737">
    <property type="entry name" value="OmpA-like_sf"/>
</dbReference>
<dbReference type="AlphaFoldDB" id="A0A1X0XWA2"/>
<protein>
    <recommendedName>
        <fullName evidence="7">OmpA-like domain-containing protein</fullName>
    </recommendedName>
</protein>
<feature type="signal peptide" evidence="6">
    <location>
        <begin position="1"/>
        <end position="21"/>
    </location>
</feature>
<reference evidence="8 9" key="1">
    <citation type="submission" date="2017-03" db="EMBL/GenBank/DDBJ databases">
        <title>Genome sequence of Geothermobacter sp. EPR-M, Deep-Sea Iron Reducer.</title>
        <authorList>
            <person name="Tully B."/>
            <person name="Savalia P."/>
            <person name="Abuyen K."/>
            <person name="Baughan C."/>
            <person name="Romero E."/>
            <person name="Ronkowski C."/>
            <person name="Torres B."/>
            <person name="Tremblay J."/>
            <person name="Trujillo A."/>
            <person name="Tyler M."/>
            <person name="Perez-Rodriguez I."/>
            <person name="Amend J."/>
        </authorList>
    </citation>
    <scope>NUCLEOTIDE SEQUENCE [LARGE SCALE GENOMIC DNA]</scope>
    <source>
        <strain evidence="8 9">EPR-M</strain>
    </source>
</reference>
<comment type="caution">
    <text evidence="8">The sequence shown here is derived from an EMBL/GenBank/DDBJ whole genome shotgun (WGS) entry which is preliminary data.</text>
</comment>
<dbReference type="Gene3D" id="4.10.1080.10">
    <property type="entry name" value="TSP type-3 repeat"/>
    <property type="match status" value="1"/>
</dbReference>
<dbReference type="EMBL" id="NAAD01000022">
    <property type="protein sequence ID" value="ORJ57118.1"/>
    <property type="molecule type" value="Genomic_DNA"/>
</dbReference>
<proteinExistence type="predicted"/>
<dbReference type="InterPro" id="IPR028974">
    <property type="entry name" value="TSP_type-3_rpt"/>
</dbReference>
<keyword evidence="2 6" id="KW-0732">Signal</keyword>
<dbReference type="CDD" id="cd07185">
    <property type="entry name" value="OmpA_C-like"/>
    <property type="match status" value="1"/>
</dbReference>
<dbReference type="GO" id="GO:0005509">
    <property type="term" value="F:calcium ion binding"/>
    <property type="evidence" value="ECO:0007669"/>
    <property type="project" value="InterPro"/>
</dbReference>
<dbReference type="InterPro" id="IPR003367">
    <property type="entry name" value="Thrombospondin_3-like_rpt"/>
</dbReference>
<dbReference type="SUPFAM" id="SSF103647">
    <property type="entry name" value="TSP type-3 repeat"/>
    <property type="match status" value="1"/>
</dbReference>
<evidence type="ECO:0000256" key="6">
    <source>
        <dbReference type="SAM" id="SignalP"/>
    </source>
</evidence>
<sequence length="257" mass="27365">MFKRLLFSGCVLCLAILTGCAAGSSRILTSSDSDADGIVRRLDRCPDTPAGIAVDVNGCPADSDGDGVFDRLDRCPGTEIGQVVDLHGCNVDRDNDGVFDWRDHCPRSRAAGVVGLDGCAPEVAVAAADIPAAPVDRKLVIYFESDQSLVLPEFRTLVEKLALALVPQQVERITVSGHADDTGSEAYNLRLGAQRARRVTALLAAEAPQLASRLTMRSFGETRPVADNSTALGRLLNRRVEIRVEMAAGQPVGSPVR</sequence>
<dbReference type="InterPro" id="IPR050330">
    <property type="entry name" value="Bact_OuterMem_StrucFunc"/>
</dbReference>
<dbReference type="RefSeq" id="WP_085011516.1">
    <property type="nucleotide sequence ID" value="NZ_NAAD01000022.1"/>
</dbReference>